<accession>A0AAD7GIF8</accession>
<reference evidence="2" key="1">
    <citation type="submission" date="2023-03" db="EMBL/GenBank/DDBJ databases">
        <title>Massive genome expansion in bonnet fungi (Mycena s.s.) driven by repeated elements and novel gene families across ecological guilds.</title>
        <authorList>
            <consortium name="Lawrence Berkeley National Laboratory"/>
            <person name="Harder C.B."/>
            <person name="Miyauchi S."/>
            <person name="Viragh M."/>
            <person name="Kuo A."/>
            <person name="Thoen E."/>
            <person name="Andreopoulos B."/>
            <person name="Lu D."/>
            <person name="Skrede I."/>
            <person name="Drula E."/>
            <person name="Henrissat B."/>
            <person name="Morin E."/>
            <person name="Kohler A."/>
            <person name="Barry K."/>
            <person name="LaButti K."/>
            <person name="Morin E."/>
            <person name="Salamov A."/>
            <person name="Lipzen A."/>
            <person name="Mereny Z."/>
            <person name="Hegedus B."/>
            <person name="Baldrian P."/>
            <person name="Stursova M."/>
            <person name="Weitz H."/>
            <person name="Taylor A."/>
            <person name="Grigoriev I.V."/>
            <person name="Nagy L.G."/>
            <person name="Martin F."/>
            <person name="Kauserud H."/>
        </authorList>
    </citation>
    <scope>NUCLEOTIDE SEQUENCE</scope>
    <source>
        <strain evidence="2">CBHHK182m</strain>
    </source>
</reference>
<organism evidence="2 3">
    <name type="scientific">Mycena metata</name>
    <dbReference type="NCBI Taxonomy" id="1033252"/>
    <lineage>
        <taxon>Eukaryota</taxon>
        <taxon>Fungi</taxon>
        <taxon>Dikarya</taxon>
        <taxon>Basidiomycota</taxon>
        <taxon>Agaricomycotina</taxon>
        <taxon>Agaricomycetes</taxon>
        <taxon>Agaricomycetidae</taxon>
        <taxon>Agaricales</taxon>
        <taxon>Marasmiineae</taxon>
        <taxon>Mycenaceae</taxon>
        <taxon>Mycena</taxon>
    </lineage>
</organism>
<name>A0AAD7GIF8_9AGAR</name>
<dbReference type="EMBL" id="JARKIB010000633">
    <property type="protein sequence ID" value="KAJ7696334.1"/>
    <property type="molecule type" value="Genomic_DNA"/>
</dbReference>
<keyword evidence="3" id="KW-1185">Reference proteome</keyword>
<evidence type="ECO:0000313" key="3">
    <source>
        <dbReference type="Proteomes" id="UP001215598"/>
    </source>
</evidence>
<gene>
    <name evidence="2" type="ORF">B0H16DRAFT_1485044</name>
</gene>
<evidence type="ECO:0000256" key="1">
    <source>
        <dbReference type="SAM" id="MobiDB-lite"/>
    </source>
</evidence>
<feature type="region of interest" description="Disordered" evidence="1">
    <location>
        <begin position="163"/>
        <end position="208"/>
    </location>
</feature>
<evidence type="ECO:0000313" key="2">
    <source>
        <dbReference type="EMBL" id="KAJ7696334.1"/>
    </source>
</evidence>
<dbReference type="Proteomes" id="UP001215598">
    <property type="component" value="Unassembled WGS sequence"/>
</dbReference>
<dbReference type="AlphaFoldDB" id="A0AAD7GIF8"/>
<feature type="compositionally biased region" description="Polar residues" evidence="1">
    <location>
        <begin position="163"/>
        <end position="173"/>
    </location>
</feature>
<protein>
    <submittedName>
        <fullName evidence="2">Uncharacterized protein</fullName>
    </submittedName>
</protein>
<sequence>MAEQGEHGTHSMLGFRDEVVNNIEEGEFGDGDMSSDEACRTWAEIVASERKLCTANKLADMPAPEKGDTRKTHTANKVEILRDGRRHRLYGWDGARKRGAVPSRHASGKMHERDGDGRPSTAVDGFPALTERFWVINTCKMPSAKVENAFTTRNTHVHGIKSFSTKVETSSESEAQRGELISPPLPRQSTIDGRLSAAPSRKGSKTRR</sequence>
<proteinExistence type="predicted"/>
<comment type="caution">
    <text evidence="2">The sequence shown here is derived from an EMBL/GenBank/DDBJ whole genome shotgun (WGS) entry which is preliminary data.</text>
</comment>
<feature type="region of interest" description="Disordered" evidence="1">
    <location>
        <begin position="96"/>
        <end position="123"/>
    </location>
</feature>